<proteinExistence type="inferred from homology"/>
<keyword evidence="6" id="KW-0592">Phosphate transport</keyword>
<evidence type="ECO:0000256" key="3">
    <source>
        <dbReference type="ARBA" id="ARBA00022692"/>
    </source>
</evidence>
<dbReference type="EMBL" id="DXCC01000015">
    <property type="protein sequence ID" value="HIZ15202.1"/>
    <property type="molecule type" value="Genomic_DNA"/>
</dbReference>
<accession>A0A9D2DDV2</accession>
<dbReference type="GO" id="GO:0005315">
    <property type="term" value="F:phosphate transmembrane transporter activity"/>
    <property type="evidence" value="ECO:0007669"/>
    <property type="project" value="InterPro"/>
</dbReference>
<dbReference type="PANTHER" id="PTHR11101">
    <property type="entry name" value="PHOSPHATE TRANSPORTER"/>
    <property type="match status" value="1"/>
</dbReference>
<feature type="transmembrane region" description="Helical" evidence="6">
    <location>
        <begin position="310"/>
        <end position="329"/>
    </location>
</feature>
<dbReference type="InterPro" id="IPR001204">
    <property type="entry name" value="Phos_transporter"/>
</dbReference>
<dbReference type="GO" id="GO:0035435">
    <property type="term" value="P:phosphate ion transmembrane transport"/>
    <property type="evidence" value="ECO:0007669"/>
    <property type="project" value="TreeGrafter"/>
</dbReference>
<feature type="transmembrane region" description="Helical" evidence="6">
    <location>
        <begin position="150"/>
        <end position="174"/>
    </location>
</feature>
<feature type="transmembrane region" description="Helical" evidence="6">
    <location>
        <begin position="228"/>
        <end position="247"/>
    </location>
</feature>
<feature type="transmembrane region" description="Helical" evidence="6">
    <location>
        <begin position="45"/>
        <end position="64"/>
    </location>
</feature>
<comment type="subcellular location">
    <subcellularLocation>
        <location evidence="1 6">Membrane</location>
        <topology evidence="1 6">Multi-pass membrane protein</topology>
    </subcellularLocation>
</comment>
<feature type="transmembrane region" description="Helical" evidence="6">
    <location>
        <begin position="462"/>
        <end position="487"/>
    </location>
</feature>
<feature type="transmembrane region" description="Helical" evidence="6">
    <location>
        <begin position="84"/>
        <end position="104"/>
    </location>
</feature>
<dbReference type="Pfam" id="PF01384">
    <property type="entry name" value="PHO4"/>
    <property type="match status" value="2"/>
</dbReference>
<keyword evidence="5 6" id="KW-0472">Membrane</keyword>
<feature type="transmembrane region" description="Helical" evidence="6">
    <location>
        <begin position="493"/>
        <end position="512"/>
    </location>
</feature>
<name>A0A9D2DDV2_9BACT</name>
<dbReference type="AlphaFoldDB" id="A0A9D2DDV2"/>
<evidence type="ECO:0000256" key="1">
    <source>
        <dbReference type="ARBA" id="ARBA00004141"/>
    </source>
</evidence>
<feature type="transmembrane region" description="Helical" evidence="6">
    <location>
        <begin position="111"/>
        <end position="130"/>
    </location>
</feature>
<evidence type="ECO:0000313" key="7">
    <source>
        <dbReference type="EMBL" id="HIZ15202.1"/>
    </source>
</evidence>
<evidence type="ECO:0000256" key="6">
    <source>
        <dbReference type="RuleBase" id="RU363058"/>
    </source>
</evidence>
<gene>
    <name evidence="7" type="ORF">H9816_04760</name>
</gene>
<keyword evidence="2 6" id="KW-0813">Transport</keyword>
<feature type="transmembrane region" description="Helical" evidence="6">
    <location>
        <begin position="254"/>
        <end position="272"/>
    </location>
</feature>
<keyword evidence="3 6" id="KW-0812">Transmembrane</keyword>
<dbReference type="SUPFAM" id="SSF109755">
    <property type="entry name" value="PhoU-like"/>
    <property type="match status" value="1"/>
</dbReference>
<comment type="caution">
    <text evidence="7">The sequence shown here is derived from an EMBL/GenBank/DDBJ whole genome shotgun (WGS) entry which is preliminary data.</text>
</comment>
<keyword evidence="4 6" id="KW-1133">Transmembrane helix</keyword>
<dbReference type="Proteomes" id="UP000824014">
    <property type="component" value="Unassembled WGS sequence"/>
</dbReference>
<evidence type="ECO:0000313" key="8">
    <source>
        <dbReference type="Proteomes" id="UP000824014"/>
    </source>
</evidence>
<evidence type="ECO:0000256" key="2">
    <source>
        <dbReference type="ARBA" id="ARBA00022448"/>
    </source>
</evidence>
<feature type="transmembrane region" description="Helical" evidence="6">
    <location>
        <begin position="6"/>
        <end position="24"/>
    </location>
</feature>
<comment type="similarity">
    <text evidence="6">Belongs to the inorganic phosphate transporter (PiT) (TC 2.A.20) family.</text>
</comment>
<reference evidence="7" key="1">
    <citation type="journal article" date="2021" name="PeerJ">
        <title>Extensive microbial diversity within the chicken gut microbiome revealed by metagenomics and culture.</title>
        <authorList>
            <person name="Gilroy R."/>
            <person name="Ravi A."/>
            <person name="Getino M."/>
            <person name="Pursley I."/>
            <person name="Horton D.L."/>
            <person name="Alikhan N.F."/>
            <person name="Baker D."/>
            <person name="Gharbi K."/>
            <person name="Hall N."/>
            <person name="Watson M."/>
            <person name="Adriaenssens E.M."/>
            <person name="Foster-Nyarko E."/>
            <person name="Jarju S."/>
            <person name="Secka A."/>
            <person name="Antonio M."/>
            <person name="Oren A."/>
            <person name="Chaudhuri R.R."/>
            <person name="La Ragione R."/>
            <person name="Hildebrand F."/>
            <person name="Pallen M.J."/>
        </authorList>
    </citation>
    <scope>NUCLEOTIDE SEQUENCE</scope>
    <source>
        <strain evidence="7">ChiHjej11B10-19426</strain>
    </source>
</reference>
<evidence type="ECO:0000256" key="5">
    <source>
        <dbReference type="ARBA" id="ARBA00023136"/>
    </source>
</evidence>
<protein>
    <recommendedName>
        <fullName evidence="6">Phosphate transporter</fullName>
    </recommendedName>
</protein>
<feature type="transmembrane region" description="Helical" evidence="6">
    <location>
        <begin position="186"/>
        <end position="208"/>
    </location>
</feature>
<evidence type="ECO:0000256" key="4">
    <source>
        <dbReference type="ARBA" id="ARBA00022989"/>
    </source>
</evidence>
<sequence length="749" mass="82883">METIYTVIVIILLILAILGLVVGVSNDAVNFLNSAIGSKAASRRVIFTVASVGILLGTMTSSGMMEVARSGVFHPDMFTFRDVMMLFLGVMFANVILLDLFNTFGLPTSTTVSLVFGLLGAAVAVASVKIHEDPSLTAADMSHYINSGKALVIISGILSSVVIAFIVGAIVMFISRLIFTFRYQKVLSRFGAIWCGIAFTAIAYFALFKGLKDSGLIRPEFFDMLSAHIGWILLGFWALSSLVMFLLQLAKVSILKVTILAGTFSLALAFAGNDLVNFIGVPLAGLDSYSIAAAAGGDDSMLMGKLSEPVIANPLYLLIAGIIMIVTLWTSKKARSVSDTEINLAKQDEGTERFGSTLFSRSLVRVALTFNGWYEDHAPASFQRAIRKRFLPLRADEKGAHAHFDLIRATVNLTVASILIASATSLKLPLSTTYVTFMVAMGSSLADKAWGRESAVYRITGVITVITGWFVTALIAFIIALIVTYVLLWGGTWAVIAVSLLCVGMFIQSSITHKRRTDKEHKTESLVSASGNNTQEVMNNIVKEISGIMTQTTEIYSKTIRATLEEDRKTLRQMVRESNDLFYNAREQKYAMLPTLQKLHDHYIEAGYFYVQVVDYISEMSKALIHITRPCFEHIDNNHRGMSEEQVEDLLKINDRVSEIYDHIRIMLQNNDYSDTNVVLEMRDELFGMIDEAVKNQLRRIKTKATSTKASMLYLTILNETKTMVLQSRNILKSQRSFMENQDPANDLK</sequence>
<dbReference type="GO" id="GO:0016020">
    <property type="term" value="C:membrane"/>
    <property type="evidence" value="ECO:0007669"/>
    <property type="project" value="UniProtKB-SubCell"/>
</dbReference>
<dbReference type="PANTHER" id="PTHR11101:SF16">
    <property type="entry name" value="PHOSPHATE TRANSPORTER"/>
    <property type="match status" value="1"/>
</dbReference>
<organism evidence="7 8">
    <name type="scientific">Candidatus Tidjanibacter faecipullorum</name>
    <dbReference type="NCBI Taxonomy" id="2838766"/>
    <lineage>
        <taxon>Bacteria</taxon>
        <taxon>Pseudomonadati</taxon>
        <taxon>Bacteroidota</taxon>
        <taxon>Bacteroidia</taxon>
        <taxon>Bacteroidales</taxon>
        <taxon>Rikenellaceae</taxon>
        <taxon>Tidjanibacter</taxon>
    </lineage>
</organism>
<reference evidence="7" key="2">
    <citation type="submission" date="2021-04" db="EMBL/GenBank/DDBJ databases">
        <authorList>
            <person name="Gilroy R."/>
        </authorList>
    </citation>
    <scope>NUCLEOTIDE SEQUENCE</scope>
    <source>
        <strain evidence="7">ChiHjej11B10-19426</strain>
    </source>
</reference>